<dbReference type="RefSeq" id="WP_317560234.1">
    <property type="nucleotide sequence ID" value="NZ_JAWLIP010000001.1"/>
</dbReference>
<name>A0ABU4AFB4_9HYPH</name>
<reference evidence="7 8" key="1">
    <citation type="submission" date="2023-10" db="EMBL/GenBank/DDBJ databases">
        <authorList>
            <person name="Venkata Ramana C."/>
            <person name="Sasikala C."/>
            <person name="Dhurka M."/>
        </authorList>
    </citation>
    <scope>NUCLEOTIDE SEQUENCE [LARGE SCALE GENOMIC DNA]</scope>
    <source>
        <strain evidence="7 8">KCTC 32151</strain>
    </source>
</reference>
<dbReference type="EMBL" id="JAWLIP010000001">
    <property type="protein sequence ID" value="MDV6224926.1"/>
    <property type="molecule type" value="Genomic_DNA"/>
</dbReference>
<feature type="signal peptide" evidence="5">
    <location>
        <begin position="1"/>
        <end position="19"/>
    </location>
</feature>
<keyword evidence="8" id="KW-1185">Reference proteome</keyword>
<keyword evidence="2" id="KW-0812">Transmembrane</keyword>
<organism evidence="7 8">
    <name type="scientific">Nitratireductor aquimarinus</name>
    <dbReference type="NCBI Taxonomy" id="889300"/>
    <lineage>
        <taxon>Bacteria</taxon>
        <taxon>Pseudomonadati</taxon>
        <taxon>Pseudomonadota</taxon>
        <taxon>Alphaproteobacteria</taxon>
        <taxon>Hyphomicrobiales</taxon>
        <taxon>Phyllobacteriaceae</taxon>
        <taxon>Nitratireductor</taxon>
    </lineage>
</organism>
<proteinExistence type="predicted"/>
<comment type="subcellular location">
    <subcellularLocation>
        <location evidence="1">Membrane</location>
        <topology evidence="1">Single-pass membrane protein</topology>
    </subcellularLocation>
</comment>
<evidence type="ECO:0000256" key="4">
    <source>
        <dbReference type="ARBA" id="ARBA00023136"/>
    </source>
</evidence>
<comment type="caution">
    <text evidence="7">The sequence shown here is derived from an EMBL/GenBank/DDBJ whole genome shotgun (WGS) entry which is preliminary data.</text>
</comment>
<feature type="chain" id="PRO_5046983653" evidence="5">
    <location>
        <begin position="20"/>
        <end position="1540"/>
    </location>
</feature>
<protein>
    <submittedName>
        <fullName evidence="7">Translocation/assembly module TamB domain-containing protein</fullName>
    </submittedName>
</protein>
<keyword evidence="3" id="KW-1133">Transmembrane helix</keyword>
<feature type="domain" description="Translocation and assembly module TamB C-terminal" evidence="6">
    <location>
        <begin position="1192"/>
        <end position="1540"/>
    </location>
</feature>
<gene>
    <name evidence="7" type="ORF">R2G56_01380</name>
</gene>
<evidence type="ECO:0000256" key="3">
    <source>
        <dbReference type="ARBA" id="ARBA00022989"/>
    </source>
</evidence>
<evidence type="ECO:0000256" key="1">
    <source>
        <dbReference type="ARBA" id="ARBA00004167"/>
    </source>
</evidence>
<sequence length="1540" mass="159489">MIRLLAALSLLLLLLPAMAQDTPSESTPEEERSFLTRLLENQLSTPNRQIRISGIRGALSSQATIGEITIADREGVWLRLQNASINWSRSTLILRQRLEVQRLAAESIEVTRRPLPDETALPSPESRSFQVPELPLAINLEQLEIPKATFGHDVFGLAAELSLTGALRIASGTLDTNFDVKRLDGPGGQFALKAAFSNETEVLDLDLVLDEPADGVVANLLNVQGRPPLKLTIAGNGPLSDLDIKLALEADGVPAFGGTARLRERDEGLGFSARLAGAIGRLVPAQFRDFFGAGTHINVSGVSKTGGGVLLENLQISSASMRIEAAAETGSDHFLTALSLSASVADPNGKRVLLPVSGGETSLQTANLNMTFGEAGSERWRGNLAIDGLQTSEFAAGRTELVMGGLAQNLNNAENRRISFDVDGGLSGITAKQAKIAKALGDALDIAVKGDWRAGNPVMLENASISGNGLETALRGQIDEFAFTGDILLSADDIAPFSGLADQELAGAVDLKASGTVRPISGAFDLDLDGTATDLRIENEMAGNLLAGTTRIDGGVARGADGLTARKLRLANDQLTLNADGNFATGKANFTFDAALDDMALLSKEASGRLTATGRAQGAEGRINLTFKADAPSGSLAGRALTEAALGFTGQLEKQVLTGQVDGTAFLAGERVELASHIVLDDTQRQLTELSFRAGGASATGNVIQDVQKNLIDGRLNIDAADISTAAALLLREASGSVNAEISLSPVNDSQTADINATVRNLEIDQTRVSNAEIAATIEDLFGVPAAVGEISADDINAGGIGITRLDASARQEGDATQFEGSALLDQGTKLATKGALAPEGEGFRVSLDRLTLDQGAISARLVNATSLLVQGSSYTLDPLEIDVAGGRIRANGTVANSLDLAVELANVPLSIANTIQPDLGLGGTLNGKADIKGTRAKPMVTFDVAGRSITSSMLQQAGLSMLTVDASGTTDGNRLNVNTSITSPEGLNASARGVVPFDDSQLAMDVALNAFPLAALNRVVKGQNLAGQVTGNARVTGRLNAPEARFDVRASGLNAAPLASAGLGPLQLAANGSFARNTVQLASLTANDPNGLAIQASGSVPLSGSGLGINVSGTAPLSIANRMLATRGTQLSGTATADVRVSGALSNPVINGTISTANAAAVDPLTNLRVNDVRLAATLTGDRVSITEGSAALAAGGRVSVSGTVSTNPQAGFPADLRISLDNARHTDGEMVTATVDGALSLTGALTRDPLLAGEVNIERAEIIVPENLGGGAAAINVRHVDPPRAVALTLERARADDGTPMPTARPSVMRLNVNVTAPARIFVRGRGLDAELGGSVRLTGPVTNIQPVGGFKLIRGRLSIIGQRITFDEGEVTLVGDLDPQLNFVARSRGNDIIVFINVRGRVSDLNISFSSQPELPEDEVLARLIFNRGVNELSAVQIAQLAAAAAELAGGANTSLLGSLRNATGLDDLDVITDSEGNAAVRAGRYIQDNIYLGVEAGAKGTTRGTVNLDITEDLKARGSLGSDGDSSVGIFFEKDY</sequence>
<accession>A0ABU4AFB4</accession>
<keyword evidence="5" id="KW-0732">Signal</keyword>
<evidence type="ECO:0000259" key="6">
    <source>
        <dbReference type="Pfam" id="PF04357"/>
    </source>
</evidence>
<evidence type="ECO:0000256" key="2">
    <source>
        <dbReference type="ARBA" id="ARBA00022692"/>
    </source>
</evidence>
<dbReference type="Pfam" id="PF04357">
    <property type="entry name" value="TamB"/>
    <property type="match status" value="1"/>
</dbReference>
<evidence type="ECO:0000256" key="5">
    <source>
        <dbReference type="SAM" id="SignalP"/>
    </source>
</evidence>
<keyword evidence="4" id="KW-0472">Membrane</keyword>
<dbReference type="PANTHER" id="PTHR36985">
    <property type="entry name" value="TRANSLOCATION AND ASSEMBLY MODULE SUBUNIT TAMB"/>
    <property type="match status" value="1"/>
</dbReference>
<dbReference type="InterPro" id="IPR007452">
    <property type="entry name" value="TamB_C"/>
</dbReference>
<dbReference type="Proteomes" id="UP001185659">
    <property type="component" value="Unassembled WGS sequence"/>
</dbReference>
<evidence type="ECO:0000313" key="7">
    <source>
        <dbReference type="EMBL" id="MDV6224926.1"/>
    </source>
</evidence>
<evidence type="ECO:0000313" key="8">
    <source>
        <dbReference type="Proteomes" id="UP001185659"/>
    </source>
</evidence>
<dbReference type="PANTHER" id="PTHR36985:SF1">
    <property type="entry name" value="TRANSLOCATION AND ASSEMBLY MODULE SUBUNIT TAMB"/>
    <property type="match status" value="1"/>
</dbReference>